<dbReference type="AlphaFoldDB" id="A0A2I1I488"/>
<evidence type="ECO:0000256" key="1">
    <source>
        <dbReference type="SAM" id="MobiDB-lite"/>
    </source>
</evidence>
<feature type="compositionally biased region" description="Acidic residues" evidence="1">
    <location>
        <begin position="193"/>
        <end position="209"/>
    </location>
</feature>
<name>A0A2I1I488_9ACTO</name>
<gene>
    <name evidence="2" type="ORF">CYJ25_06825</name>
</gene>
<comment type="caution">
    <text evidence="2">The sequence shown here is derived from an EMBL/GenBank/DDBJ whole genome shotgun (WGS) entry which is preliminary data.</text>
</comment>
<dbReference type="EMBL" id="PKKJ01000009">
    <property type="protein sequence ID" value="PKY65942.1"/>
    <property type="molecule type" value="Genomic_DNA"/>
</dbReference>
<sequence>MANTPNFDTEKLRNEALQLRDAVAVHAGRVAVKATELAEQGIDWAAPRAQAALNEAIDRATPLVEDVTARAVDAADRARPAFEKAREEVVEDYIPRIQRAVHEGGAALAADGTPLLERARHASEASQAALTTPTKKVIVKKHRFLRAIGWTALAGTVAGAGYVLWKRSQPIEDPWAEEYWADLETTVDVPATEPEEVEGVEQIDTATEE</sequence>
<evidence type="ECO:0000313" key="3">
    <source>
        <dbReference type="Proteomes" id="UP000234545"/>
    </source>
</evidence>
<dbReference type="Proteomes" id="UP000234545">
    <property type="component" value="Unassembled WGS sequence"/>
</dbReference>
<proteinExistence type="predicted"/>
<dbReference type="OrthoDB" id="5143471at2"/>
<protein>
    <submittedName>
        <fullName evidence="2">Uncharacterized protein</fullName>
    </submittedName>
</protein>
<dbReference type="RefSeq" id="WP_101628427.1">
    <property type="nucleotide sequence ID" value="NZ_PKKJ01000009.1"/>
</dbReference>
<accession>A0A2I1I488</accession>
<organism evidence="2 3">
    <name type="scientific">Schaalia turicensis</name>
    <dbReference type="NCBI Taxonomy" id="131111"/>
    <lineage>
        <taxon>Bacteria</taxon>
        <taxon>Bacillati</taxon>
        <taxon>Actinomycetota</taxon>
        <taxon>Actinomycetes</taxon>
        <taxon>Actinomycetales</taxon>
        <taxon>Actinomycetaceae</taxon>
        <taxon>Schaalia</taxon>
    </lineage>
</organism>
<evidence type="ECO:0000313" key="2">
    <source>
        <dbReference type="EMBL" id="PKY65942.1"/>
    </source>
</evidence>
<reference evidence="2 3" key="1">
    <citation type="submission" date="2017-12" db="EMBL/GenBank/DDBJ databases">
        <title>Phylogenetic diversity of female urinary microbiome.</title>
        <authorList>
            <person name="Thomas-White K."/>
            <person name="Wolfe A.J."/>
        </authorList>
    </citation>
    <scope>NUCLEOTIDE SEQUENCE [LARGE SCALE GENOMIC DNA]</scope>
    <source>
        <strain evidence="2 3">UMB0250</strain>
    </source>
</reference>
<feature type="region of interest" description="Disordered" evidence="1">
    <location>
        <begin position="190"/>
        <end position="209"/>
    </location>
</feature>